<sequence length="78" mass="8232">MSTRQRIAGLVPMLGWIRGYDRSWLRGDLIAGLTVAALIVPKNLGYAGIAGLPLQNGLYAAAAGAIIYAIFGTSRQIS</sequence>
<dbReference type="InterPro" id="IPR001902">
    <property type="entry name" value="SLC26A/SulP_fam"/>
</dbReference>
<feature type="transmembrane region" description="Helical" evidence="5">
    <location>
        <begin position="23"/>
        <end position="40"/>
    </location>
</feature>
<dbReference type="PANTHER" id="PTHR11814">
    <property type="entry name" value="SULFATE TRANSPORTER"/>
    <property type="match status" value="1"/>
</dbReference>
<dbReference type="Pfam" id="PF00916">
    <property type="entry name" value="Sulfate_transp"/>
    <property type="match status" value="1"/>
</dbReference>
<feature type="transmembrane region" description="Helical" evidence="5">
    <location>
        <begin position="46"/>
        <end position="71"/>
    </location>
</feature>
<evidence type="ECO:0000256" key="5">
    <source>
        <dbReference type="SAM" id="Phobius"/>
    </source>
</evidence>
<evidence type="ECO:0000259" key="6">
    <source>
        <dbReference type="Pfam" id="PF00916"/>
    </source>
</evidence>
<feature type="domain" description="SLC26A/SulP transporter" evidence="6">
    <location>
        <begin position="25"/>
        <end position="78"/>
    </location>
</feature>
<keyword evidence="2 5" id="KW-0812">Transmembrane</keyword>
<keyword evidence="4 5" id="KW-0472">Membrane</keyword>
<feature type="non-terminal residue" evidence="7">
    <location>
        <position position="78"/>
    </location>
</feature>
<dbReference type="Proteomes" id="UP000237755">
    <property type="component" value="Unassembled WGS sequence"/>
</dbReference>
<proteinExistence type="predicted"/>
<comment type="subcellular location">
    <subcellularLocation>
        <location evidence="1">Membrane</location>
        <topology evidence="1">Multi-pass membrane protein</topology>
    </subcellularLocation>
</comment>
<dbReference type="RefSeq" id="WP_267892616.1">
    <property type="nucleotide sequence ID" value="NZ_MPZN01000038.1"/>
</dbReference>
<evidence type="ECO:0000256" key="2">
    <source>
        <dbReference type="ARBA" id="ARBA00022692"/>
    </source>
</evidence>
<gene>
    <name evidence="7" type="ORF">GY24_11650</name>
</gene>
<comment type="caution">
    <text evidence="7">The sequence shown here is derived from an EMBL/GenBank/DDBJ whole genome shotgun (WGS) entry which is preliminary data.</text>
</comment>
<organism evidence="7 8">
    <name type="scientific">Microterricola pindariensis</name>
    <dbReference type="NCBI Taxonomy" id="478010"/>
    <lineage>
        <taxon>Bacteria</taxon>
        <taxon>Bacillati</taxon>
        <taxon>Actinomycetota</taxon>
        <taxon>Actinomycetes</taxon>
        <taxon>Micrococcales</taxon>
        <taxon>Microbacteriaceae</taxon>
        <taxon>Microterricola</taxon>
    </lineage>
</organism>
<dbReference type="EMBL" id="MPZN01000038">
    <property type="protein sequence ID" value="PPL17343.1"/>
    <property type="molecule type" value="Genomic_DNA"/>
</dbReference>
<name>A0ABX5AVF1_9MICO</name>
<evidence type="ECO:0000256" key="3">
    <source>
        <dbReference type="ARBA" id="ARBA00022989"/>
    </source>
</evidence>
<reference evidence="7 8" key="1">
    <citation type="journal article" date="2008" name="Int. J. Syst. Evol. Microbiol.">
        <title>Leifsonia pindariensis sp. nov., isolated from the Pindari glacier of the Indian Himalayas, and emended description of the genus Leifsonia.</title>
        <authorList>
            <person name="Reddy G.S."/>
            <person name="Prabagaran S.R."/>
            <person name="Shivaji S."/>
        </authorList>
    </citation>
    <scope>NUCLEOTIDE SEQUENCE [LARGE SCALE GENOMIC DNA]</scope>
    <source>
        <strain evidence="7 8">PON 10</strain>
    </source>
</reference>
<keyword evidence="3 5" id="KW-1133">Transmembrane helix</keyword>
<evidence type="ECO:0000256" key="4">
    <source>
        <dbReference type="ARBA" id="ARBA00023136"/>
    </source>
</evidence>
<evidence type="ECO:0000313" key="7">
    <source>
        <dbReference type="EMBL" id="PPL17343.1"/>
    </source>
</evidence>
<protein>
    <recommendedName>
        <fullName evidence="6">SLC26A/SulP transporter domain-containing protein</fullName>
    </recommendedName>
</protein>
<evidence type="ECO:0000256" key="1">
    <source>
        <dbReference type="ARBA" id="ARBA00004141"/>
    </source>
</evidence>
<accession>A0ABX5AVF1</accession>
<keyword evidence="8" id="KW-1185">Reference proteome</keyword>
<evidence type="ECO:0000313" key="8">
    <source>
        <dbReference type="Proteomes" id="UP000237755"/>
    </source>
</evidence>
<dbReference type="InterPro" id="IPR011547">
    <property type="entry name" value="SLC26A/SulP_dom"/>
</dbReference>